<proteinExistence type="predicted"/>
<protein>
    <submittedName>
        <fullName evidence="2">Uncharacterized protein</fullName>
    </submittedName>
</protein>
<keyword evidence="3" id="KW-1185">Reference proteome</keyword>
<sequence>MTFFDPLLVLLPLVALGNAIWRAIMSPGAALTIFRAGFLGAGAALLLLALVSSSGVFGGSFAASSETLDITVKAGFGMMLGAFVCAVAQWRKDNHASGVGARLRDDRDQP</sequence>
<organism evidence="2 3">
    <name type="scientific">Streptosporangium brasiliense</name>
    <dbReference type="NCBI Taxonomy" id="47480"/>
    <lineage>
        <taxon>Bacteria</taxon>
        <taxon>Bacillati</taxon>
        <taxon>Actinomycetota</taxon>
        <taxon>Actinomycetes</taxon>
        <taxon>Streptosporangiales</taxon>
        <taxon>Streptosporangiaceae</taxon>
        <taxon>Streptosporangium</taxon>
    </lineage>
</organism>
<name>A0ABT9R4L0_9ACTN</name>
<evidence type="ECO:0000313" key="2">
    <source>
        <dbReference type="EMBL" id="MDP9864164.1"/>
    </source>
</evidence>
<keyword evidence="1" id="KW-0472">Membrane</keyword>
<accession>A0ABT9R4L0</accession>
<comment type="caution">
    <text evidence="2">The sequence shown here is derived from an EMBL/GenBank/DDBJ whole genome shotgun (WGS) entry which is preliminary data.</text>
</comment>
<reference evidence="2 3" key="1">
    <citation type="submission" date="2023-07" db="EMBL/GenBank/DDBJ databases">
        <title>Sequencing the genomes of 1000 actinobacteria strains.</title>
        <authorList>
            <person name="Klenk H.-P."/>
        </authorList>
    </citation>
    <scope>NUCLEOTIDE SEQUENCE [LARGE SCALE GENOMIC DNA]</scope>
    <source>
        <strain evidence="2 3">DSM 44109</strain>
    </source>
</reference>
<feature type="transmembrane region" description="Helical" evidence="1">
    <location>
        <begin position="70"/>
        <end position="88"/>
    </location>
</feature>
<dbReference type="EMBL" id="JAUSRB010000002">
    <property type="protein sequence ID" value="MDP9864164.1"/>
    <property type="molecule type" value="Genomic_DNA"/>
</dbReference>
<feature type="transmembrane region" description="Helical" evidence="1">
    <location>
        <begin position="6"/>
        <end position="24"/>
    </location>
</feature>
<keyword evidence="1" id="KW-0812">Transmembrane</keyword>
<keyword evidence="1" id="KW-1133">Transmembrane helix</keyword>
<evidence type="ECO:0000313" key="3">
    <source>
        <dbReference type="Proteomes" id="UP001230426"/>
    </source>
</evidence>
<evidence type="ECO:0000256" key="1">
    <source>
        <dbReference type="SAM" id="Phobius"/>
    </source>
</evidence>
<dbReference type="Proteomes" id="UP001230426">
    <property type="component" value="Unassembled WGS sequence"/>
</dbReference>
<gene>
    <name evidence="2" type="ORF">J2S55_003430</name>
</gene>
<feature type="transmembrane region" description="Helical" evidence="1">
    <location>
        <begin position="36"/>
        <end position="58"/>
    </location>
</feature>